<dbReference type="RefSeq" id="WP_108976722.1">
    <property type="nucleotide sequence ID" value="NZ_BFBB01000007.1"/>
</dbReference>
<dbReference type="NCBIfam" id="NF047480">
    <property type="entry name" value="Lepto_Lp29"/>
    <property type="match status" value="1"/>
</dbReference>
<dbReference type="OrthoDB" id="324416at2"/>
<evidence type="ECO:0000313" key="1">
    <source>
        <dbReference type="EMBL" id="GBF50731.1"/>
    </source>
</evidence>
<dbReference type="PROSITE" id="PS51257">
    <property type="entry name" value="PROKAR_LIPOPROTEIN"/>
    <property type="match status" value="1"/>
</dbReference>
<name>A0A2P2E1H5_9LEPT</name>
<protein>
    <submittedName>
        <fullName evidence="1">Putative lipoprotein</fullName>
    </submittedName>
</protein>
<keyword evidence="2" id="KW-1185">Reference proteome</keyword>
<evidence type="ECO:0000313" key="2">
    <source>
        <dbReference type="Proteomes" id="UP000245133"/>
    </source>
</evidence>
<dbReference type="AlphaFoldDB" id="A0A2P2E1H5"/>
<sequence>MLRLIFVCITVLASFLACKNLVFVREYKPKLNDFSPKAKIALVGFYPYSYSSYTSGRVTTTTAVLDYKNPTSSLLSIGKPIDTIPSTGFDTSVSSELAKEVATNYLGKVKISGFAEISKMIEIKKVGENMTYSLKRRDVDYYLIAIHGPAFDDHLGNVGRILLTAHLCIATIGTVPCWSSMATESQFLLYDKKLNLIDSKSFTNRYEHLGAWWGREDQGDFNLQTMEVADSLKVGVYKPQILEYEDYLKELLNK</sequence>
<keyword evidence="1" id="KW-0449">Lipoprotein</keyword>
<reference evidence="1 2" key="1">
    <citation type="submission" date="2018-02" db="EMBL/GenBank/DDBJ databases">
        <title>Novel Leptospira species isolated from soil and water in Japan.</title>
        <authorList>
            <person name="Nakao R."/>
            <person name="Masuzawa T."/>
        </authorList>
    </citation>
    <scope>NUCLEOTIDE SEQUENCE [LARGE SCALE GENOMIC DNA]</scope>
    <source>
        <strain evidence="1 2">YH101</strain>
    </source>
</reference>
<dbReference type="EMBL" id="BFBB01000007">
    <property type="protein sequence ID" value="GBF50731.1"/>
    <property type="molecule type" value="Genomic_DNA"/>
</dbReference>
<organism evidence="1 2">
    <name type="scientific">Leptospira ryugenii</name>
    <dbReference type="NCBI Taxonomy" id="1917863"/>
    <lineage>
        <taxon>Bacteria</taxon>
        <taxon>Pseudomonadati</taxon>
        <taxon>Spirochaetota</taxon>
        <taxon>Spirochaetia</taxon>
        <taxon>Leptospirales</taxon>
        <taxon>Leptospiraceae</taxon>
        <taxon>Leptospira</taxon>
    </lineage>
</organism>
<gene>
    <name evidence="1" type="ORF">LPTSP4_22580</name>
</gene>
<comment type="caution">
    <text evidence="1">The sequence shown here is derived from an EMBL/GenBank/DDBJ whole genome shotgun (WGS) entry which is preliminary data.</text>
</comment>
<proteinExistence type="predicted"/>
<dbReference type="Proteomes" id="UP000245133">
    <property type="component" value="Unassembled WGS sequence"/>
</dbReference>
<accession>A0A2P2E1H5</accession>